<feature type="domain" description="Phosphatidic acid phosphatase type 2/haloperoxidase" evidence="2">
    <location>
        <begin position="60"/>
        <end position="174"/>
    </location>
</feature>
<keyword evidence="4" id="KW-1185">Reference proteome</keyword>
<keyword evidence="1" id="KW-0812">Transmembrane</keyword>
<feature type="transmembrane region" description="Helical" evidence="1">
    <location>
        <begin position="27"/>
        <end position="49"/>
    </location>
</feature>
<sequence>MLDKLLTWDRETFIYLNSLGIEKYDQFWSIATNISTWIPLYITFLFLVIYKNSTKEKFQKISTAVLMLIFVLLLTGLTKELVGRIRPSADAELNTLIRIIKGSDGFSFFSGHSAFSFSLTTIVVLFIKERFKWSWAFYCWPIFLAFSRIYVGVHYPVDLITGAVVGIVSANLFYKIYLKFIVPYSASNHHE</sequence>
<dbReference type="Proteomes" id="UP000182114">
    <property type="component" value="Unassembled WGS sequence"/>
</dbReference>
<dbReference type="InterPro" id="IPR000326">
    <property type="entry name" value="PAP2/HPO"/>
</dbReference>
<proteinExistence type="predicted"/>
<evidence type="ECO:0000259" key="2">
    <source>
        <dbReference type="SMART" id="SM00014"/>
    </source>
</evidence>
<dbReference type="PANTHER" id="PTHR14969:SF13">
    <property type="entry name" value="AT30094P"/>
    <property type="match status" value="1"/>
</dbReference>
<feature type="transmembrane region" description="Helical" evidence="1">
    <location>
        <begin position="134"/>
        <end position="153"/>
    </location>
</feature>
<feature type="transmembrane region" description="Helical" evidence="1">
    <location>
        <begin position="159"/>
        <end position="178"/>
    </location>
</feature>
<gene>
    <name evidence="3" type="ORF">SAMN04487992_11310</name>
</gene>
<name>A0A1G7KK60_9FLAO</name>
<dbReference type="SUPFAM" id="SSF48317">
    <property type="entry name" value="Acid phosphatase/Vanadium-dependent haloperoxidase"/>
    <property type="match status" value="1"/>
</dbReference>
<keyword evidence="1" id="KW-0472">Membrane</keyword>
<evidence type="ECO:0000313" key="3">
    <source>
        <dbReference type="EMBL" id="SDF37491.1"/>
    </source>
</evidence>
<feature type="transmembrane region" description="Helical" evidence="1">
    <location>
        <begin position="61"/>
        <end position="78"/>
    </location>
</feature>
<reference evidence="4" key="1">
    <citation type="submission" date="2016-10" db="EMBL/GenBank/DDBJ databases">
        <authorList>
            <person name="Varghese N."/>
            <person name="Submissions S."/>
        </authorList>
    </citation>
    <scope>NUCLEOTIDE SEQUENCE [LARGE SCALE GENOMIC DNA]</scope>
    <source>
        <strain evidence="4">DSM 24729</strain>
    </source>
</reference>
<organism evidence="3 4">
    <name type="scientific">Cellulophaga baltica</name>
    <dbReference type="NCBI Taxonomy" id="76594"/>
    <lineage>
        <taxon>Bacteria</taxon>
        <taxon>Pseudomonadati</taxon>
        <taxon>Bacteroidota</taxon>
        <taxon>Flavobacteriia</taxon>
        <taxon>Flavobacteriales</taxon>
        <taxon>Flavobacteriaceae</taxon>
        <taxon>Cellulophaga</taxon>
    </lineage>
</organism>
<keyword evidence="1" id="KW-1133">Transmembrane helix</keyword>
<evidence type="ECO:0000256" key="1">
    <source>
        <dbReference type="SAM" id="Phobius"/>
    </source>
</evidence>
<dbReference type="RefSeq" id="WP_074539215.1">
    <property type="nucleotide sequence ID" value="NZ_FNBD01000013.1"/>
</dbReference>
<dbReference type="EMBL" id="FNBD01000013">
    <property type="protein sequence ID" value="SDF37491.1"/>
    <property type="molecule type" value="Genomic_DNA"/>
</dbReference>
<accession>A0A1G7KK60</accession>
<dbReference type="AlphaFoldDB" id="A0A1G7KK60"/>
<dbReference type="eggNOG" id="COG0671">
    <property type="taxonomic scope" value="Bacteria"/>
</dbReference>
<evidence type="ECO:0000313" key="4">
    <source>
        <dbReference type="Proteomes" id="UP000182114"/>
    </source>
</evidence>
<dbReference type="InterPro" id="IPR036938">
    <property type="entry name" value="PAP2/HPO_sf"/>
</dbReference>
<dbReference type="Pfam" id="PF01569">
    <property type="entry name" value="PAP2"/>
    <property type="match status" value="1"/>
</dbReference>
<dbReference type="PANTHER" id="PTHR14969">
    <property type="entry name" value="SPHINGOSINE-1-PHOSPHATE PHOSPHOHYDROLASE"/>
    <property type="match status" value="1"/>
</dbReference>
<dbReference type="Gene3D" id="1.20.144.10">
    <property type="entry name" value="Phosphatidic acid phosphatase type 2/haloperoxidase"/>
    <property type="match status" value="1"/>
</dbReference>
<feature type="transmembrane region" description="Helical" evidence="1">
    <location>
        <begin position="106"/>
        <end position="127"/>
    </location>
</feature>
<protein>
    <submittedName>
        <fullName evidence="3">Undecaprenyl-diphosphatase</fullName>
    </submittedName>
</protein>
<dbReference type="SMART" id="SM00014">
    <property type="entry name" value="acidPPc"/>
    <property type="match status" value="1"/>
</dbReference>